<gene>
    <name evidence="1" type="ORF">PAUS00366_LOCUS18013</name>
</gene>
<name>A0A7S4AS76_9STRA</name>
<dbReference type="SUPFAM" id="SSF82754">
    <property type="entry name" value="C-terminal, gelsolin-like domain of Sec23/24"/>
    <property type="match status" value="1"/>
</dbReference>
<dbReference type="EMBL" id="HBIX01026453">
    <property type="protein sequence ID" value="CAE0725256.1"/>
    <property type="molecule type" value="Transcribed_RNA"/>
</dbReference>
<sequence length="190" mass="21777">MRSMDDRAEQRSLFLRFPLENCLKMMRPEVWSTGAMSVSSGWDMMLPFPPETLALWDDSIVAADFHDALFIWSGANCKAKRYDGIREKFETHLLELSKDRFPMPELHKLSDGDSMARRFTARLAPSHADPIDNQIVSFPALSALKPHALEDLRSKFKFYDSNSDESFRTWFWSVASASNVDKMDGISLCE</sequence>
<evidence type="ECO:0008006" key="2">
    <source>
        <dbReference type="Google" id="ProtNLM"/>
    </source>
</evidence>
<proteinExistence type="predicted"/>
<reference evidence="1" key="1">
    <citation type="submission" date="2021-01" db="EMBL/GenBank/DDBJ databases">
        <authorList>
            <person name="Corre E."/>
            <person name="Pelletier E."/>
            <person name="Niang G."/>
            <person name="Scheremetjew M."/>
            <person name="Finn R."/>
            <person name="Kale V."/>
            <person name="Holt S."/>
            <person name="Cochrane G."/>
            <person name="Meng A."/>
            <person name="Brown T."/>
            <person name="Cohen L."/>
        </authorList>
    </citation>
    <scope>NUCLEOTIDE SEQUENCE</scope>
    <source>
        <strain evidence="1">10249 10 AB</strain>
    </source>
</reference>
<protein>
    <recommendedName>
        <fullName evidence="2">Protein transport protein SEC23</fullName>
    </recommendedName>
</protein>
<dbReference type="InterPro" id="IPR029006">
    <property type="entry name" value="ADF-H/Gelsolin-like_dom_sf"/>
</dbReference>
<accession>A0A7S4AS76</accession>
<organism evidence="1">
    <name type="scientific">Pseudo-nitzschia australis</name>
    <dbReference type="NCBI Taxonomy" id="44445"/>
    <lineage>
        <taxon>Eukaryota</taxon>
        <taxon>Sar</taxon>
        <taxon>Stramenopiles</taxon>
        <taxon>Ochrophyta</taxon>
        <taxon>Bacillariophyta</taxon>
        <taxon>Bacillariophyceae</taxon>
        <taxon>Bacillariophycidae</taxon>
        <taxon>Bacillariales</taxon>
        <taxon>Bacillariaceae</taxon>
        <taxon>Pseudo-nitzschia</taxon>
    </lineage>
</organism>
<dbReference type="InterPro" id="IPR036180">
    <property type="entry name" value="Gelsolin-like_dom_sf"/>
</dbReference>
<dbReference type="Gene3D" id="3.40.20.10">
    <property type="entry name" value="Severin"/>
    <property type="match status" value="1"/>
</dbReference>
<evidence type="ECO:0000313" key="1">
    <source>
        <dbReference type="EMBL" id="CAE0725256.1"/>
    </source>
</evidence>
<dbReference type="AlphaFoldDB" id="A0A7S4AS76"/>